<accession>A0ABN2LNZ6</accession>
<dbReference type="InterPro" id="IPR007341">
    <property type="entry name" value="Transgly_assoc"/>
</dbReference>
<organism evidence="8 9">
    <name type="scientific">Nostocoides veronense</name>
    <dbReference type="NCBI Taxonomy" id="330836"/>
    <lineage>
        <taxon>Bacteria</taxon>
        <taxon>Bacillati</taxon>
        <taxon>Actinomycetota</taxon>
        <taxon>Actinomycetes</taxon>
        <taxon>Micrococcales</taxon>
        <taxon>Intrasporangiaceae</taxon>
        <taxon>Nostocoides</taxon>
    </lineage>
</organism>
<evidence type="ECO:0000313" key="9">
    <source>
        <dbReference type="Proteomes" id="UP001499938"/>
    </source>
</evidence>
<evidence type="ECO:0000256" key="6">
    <source>
        <dbReference type="ARBA" id="ARBA00023136"/>
    </source>
</evidence>
<keyword evidence="9" id="KW-1185">Reference proteome</keyword>
<feature type="transmembrane region" description="Helical" evidence="7">
    <location>
        <begin position="6"/>
        <end position="23"/>
    </location>
</feature>
<dbReference type="RefSeq" id="WP_344084306.1">
    <property type="nucleotide sequence ID" value="NZ_BAAAPO010000032.1"/>
</dbReference>
<name>A0ABN2LNZ6_9MICO</name>
<sequence>MIGTIIGAIIGGAIIGGLARLALPGKQGISLPLTIIIGILGSLIASFIVYQLGYSNENGGFQFIPFLAGIAVAAGLIVLYGNMAGRKQIR</sequence>
<keyword evidence="3" id="KW-1003">Cell membrane</keyword>
<evidence type="ECO:0000313" key="8">
    <source>
        <dbReference type="EMBL" id="GAA1795342.1"/>
    </source>
</evidence>
<reference evidence="8 9" key="1">
    <citation type="journal article" date="2019" name="Int. J. Syst. Evol. Microbiol.">
        <title>The Global Catalogue of Microorganisms (GCM) 10K type strain sequencing project: providing services to taxonomists for standard genome sequencing and annotation.</title>
        <authorList>
            <consortium name="The Broad Institute Genomics Platform"/>
            <consortium name="The Broad Institute Genome Sequencing Center for Infectious Disease"/>
            <person name="Wu L."/>
            <person name="Ma J."/>
        </authorList>
    </citation>
    <scope>NUCLEOTIDE SEQUENCE [LARGE SCALE GENOMIC DNA]</scope>
    <source>
        <strain evidence="8 9">JCM 15592</strain>
    </source>
</reference>
<evidence type="ECO:0000256" key="1">
    <source>
        <dbReference type="ARBA" id="ARBA00004651"/>
    </source>
</evidence>
<protein>
    <recommendedName>
        <fullName evidence="10">Transglycosylase</fullName>
    </recommendedName>
</protein>
<feature type="transmembrane region" description="Helical" evidence="7">
    <location>
        <begin position="30"/>
        <end position="50"/>
    </location>
</feature>
<feature type="transmembrane region" description="Helical" evidence="7">
    <location>
        <begin position="62"/>
        <end position="81"/>
    </location>
</feature>
<dbReference type="Proteomes" id="UP001499938">
    <property type="component" value="Unassembled WGS sequence"/>
</dbReference>
<keyword evidence="4 7" id="KW-0812">Transmembrane</keyword>
<dbReference type="PANTHER" id="PTHR33884">
    <property type="entry name" value="UPF0410 PROTEIN YMGE"/>
    <property type="match status" value="1"/>
</dbReference>
<keyword evidence="5 7" id="KW-1133">Transmembrane helix</keyword>
<comment type="similarity">
    <text evidence="2">Belongs to the UPF0410 family.</text>
</comment>
<dbReference type="PANTHER" id="PTHR33884:SF3">
    <property type="entry name" value="UPF0410 PROTEIN YMGE"/>
    <property type="match status" value="1"/>
</dbReference>
<proteinExistence type="inferred from homology"/>
<comment type="subcellular location">
    <subcellularLocation>
        <location evidence="1">Cell membrane</location>
        <topology evidence="1">Multi-pass membrane protein</topology>
    </subcellularLocation>
</comment>
<evidence type="ECO:0000256" key="7">
    <source>
        <dbReference type="SAM" id="Phobius"/>
    </source>
</evidence>
<gene>
    <name evidence="8" type="ORF">GCM10009811_19640</name>
</gene>
<evidence type="ECO:0008006" key="10">
    <source>
        <dbReference type="Google" id="ProtNLM"/>
    </source>
</evidence>
<keyword evidence="6 7" id="KW-0472">Membrane</keyword>
<evidence type="ECO:0000256" key="3">
    <source>
        <dbReference type="ARBA" id="ARBA00022475"/>
    </source>
</evidence>
<comment type="caution">
    <text evidence="8">The sequence shown here is derived from an EMBL/GenBank/DDBJ whole genome shotgun (WGS) entry which is preliminary data.</text>
</comment>
<evidence type="ECO:0000256" key="2">
    <source>
        <dbReference type="ARBA" id="ARBA00011006"/>
    </source>
</evidence>
<evidence type="ECO:0000256" key="5">
    <source>
        <dbReference type="ARBA" id="ARBA00022989"/>
    </source>
</evidence>
<dbReference type="EMBL" id="BAAAPO010000032">
    <property type="protein sequence ID" value="GAA1795342.1"/>
    <property type="molecule type" value="Genomic_DNA"/>
</dbReference>
<evidence type="ECO:0000256" key="4">
    <source>
        <dbReference type="ARBA" id="ARBA00022692"/>
    </source>
</evidence>